<sequence length="604" mass="68084">MKFKNTRVNIVLMLFVMFLFQSGSVFSQKKEKGENMDEMWGHQNSLGANAPESRTKLFEEGNYAMFIHWGIYSKIANTWKDSTYYGISEWIMNPRRANIPVDEYMAEAKTFDPVNFDAMAIAQLAKDAGMKYIVVTSKHHDGFAMYKSKSNDFNIVKATPFGRDPMKELSKACKELGLGFGFYYSHNQDWTFPGGNGGPKVNEKGKEVGFDYYFKEKCLPQVKEIVTQYGDIAMVWFDTPGNMEKKYVEELVEVVRKHQPNAMISGRAGHGLGDYKSLGDMNIPIKNIGGLWETVDVTNDSWGYAWYDQNWKSPKRILKSIISTVARGGTYMLNVGPAPDGTIPTEAQESLRASGEWISKYPQVVYKTGASPWGHALPWGDATVAADGKLSLCVYQWPLDGKLWLPGLKNTIKSADLLVDGKAQKLETTTQDGWVAISLPARRSEKLISVIELEIEGSPEVVVSNSIDPVFSTVLPVDFAKAEGCAITEKRWMEKFGEWKHIEQAQDWKEGSNVTWEIEVKDPGYYQTELNYAGEGRLVWNITSDEGVVVQNQQNSSAVYNYYEMGLIKFNKPGKHTITVSLVDWKRNNASLKEIRLTPEGSME</sequence>
<keyword evidence="6" id="KW-0326">Glycosidase</keyword>
<dbReference type="GO" id="GO:0004560">
    <property type="term" value="F:alpha-L-fucosidase activity"/>
    <property type="evidence" value="ECO:0007669"/>
    <property type="project" value="InterPro"/>
</dbReference>
<proteinExistence type="inferred from homology"/>
<dbReference type="GO" id="GO:0016139">
    <property type="term" value="P:glycoside catabolic process"/>
    <property type="evidence" value="ECO:0007669"/>
    <property type="project" value="TreeGrafter"/>
</dbReference>
<dbReference type="Proteomes" id="UP000540519">
    <property type="component" value="Unassembled WGS sequence"/>
</dbReference>
<dbReference type="GO" id="GO:0006004">
    <property type="term" value="P:fucose metabolic process"/>
    <property type="evidence" value="ECO:0007669"/>
    <property type="project" value="InterPro"/>
</dbReference>
<keyword evidence="5" id="KW-0378">Hydrolase</keyword>
<dbReference type="PANTHER" id="PTHR10030:SF37">
    <property type="entry name" value="ALPHA-L-FUCOSIDASE-RELATED"/>
    <property type="match status" value="1"/>
</dbReference>
<accession>A0A7X2ZU99</accession>
<dbReference type="EMBL" id="RCNR01000019">
    <property type="protein sequence ID" value="MUH36489.1"/>
    <property type="molecule type" value="Genomic_DNA"/>
</dbReference>
<evidence type="ECO:0000256" key="4">
    <source>
        <dbReference type="ARBA" id="ARBA00022729"/>
    </source>
</evidence>
<dbReference type="SUPFAM" id="SSF51445">
    <property type="entry name" value="(Trans)glycosidases"/>
    <property type="match status" value="1"/>
</dbReference>
<dbReference type="InterPro" id="IPR013780">
    <property type="entry name" value="Glyco_hydro_b"/>
</dbReference>
<dbReference type="AlphaFoldDB" id="A0A7X2ZU99"/>
<evidence type="ECO:0000313" key="8">
    <source>
        <dbReference type="EMBL" id="MUH36489.1"/>
    </source>
</evidence>
<reference evidence="8 9" key="1">
    <citation type="journal article" date="2019" name="Mar. Drugs">
        <title>Comparative Genomics and CAZyme Genome Repertoires of Marine Zobellia amurskyensis KMM 3526(T) and Zobellia laminariae KMM 3676(T).</title>
        <authorList>
            <person name="Chernysheva N."/>
            <person name="Bystritskaya E."/>
            <person name="Stenkova A."/>
            <person name="Golovkin I."/>
            <person name="Nedashkovskaya O."/>
            <person name="Isaeva M."/>
        </authorList>
    </citation>
    <scope>NUCLEOTIDE SEQUENCE [LARGE SCALE GENOMIC DNA]</scope>
    <source>
        <strain evidence="8 9">KMM 3526</strain>
    </source>
</reference>
<dbReference type="OrthoDB" id="1095333at2"/>
<name>A0A7X2ZU99_9FLAO</name>
<dbReference type="InterPro" id="IPR057739">
    <property type="entry name" value="Glyco_hydro_29_N"/>
</dbReference>
<dbReference type="Gene3D" id="2.60.40.1180">
    <property type="entry name" value="Golgi alpha-mannosidase II"/>
    <property type="match status" value="1"/>
</dbReference>
<comment type="caution">
    <text evidence="8">The sequence shown here is derived from an EMBL/GenBank/DDBJ whole genome shotgun (WGS) entry which is preliminary data.</text>
</comment>
<dbReference type="Gene3D" id="3.20.20.80">
    <property type="entry name" value="Glycosidases"/>
    <property type="match status" value="1"/>
</dbReference>
<keyword evidence="4" id="KW-0732">Signal</keyword>
<dbReference type="InterPro" id="IPR016286">
    <property type="entry name" value="FUC_metazoa-typ"/>
</dbReference>
<evidence type="ECO:0000256" key="2">
    <source>
        <dbReference type="ARBA" id="ARBA00007951"/>
    </source>
</evidence>
<dbReference type="RefSeq" id="WP_155600035.1">
    <property type="nucleotide sequence ID" value="NZ_RCNR01000019.1"/>
</dbReference>
<evidence type="ECO:0000256" key="5">
    <source>
        <dbReference type="ARBA" id="ARBA00022801"/>
    </source>
</evidence>
<keyword evidence="9" id="KW-1185">Reference proteome</keyword>
<dbReference type="EC" id="3.2.1.51" evidence="3"/>
<comment type="function">
    <text evidence="1">Alpha-L-fucosidase is responsible for hydrolyzing the alpha-1,6-linked fucose joined to the reducing-end N-acetylglucosamine of the carbohydrate moieties of glycoproteins.</text>
</comment>
<evidence type="ECO:0000313" key="9">
    <source>
        <dbReference type="Proteomes" id="UP000540519"/>
    </source>
</evidence>
<dbReference type="PRINTS" id="PR00741">
    <property type="entry name" value="GLHYDRLASE29"/>
</dbReference>
<evidence type="ECO:0000256" key="3">
    <source>
        <dbReference type="ARBA" id="ARBA00012662"/>
    </source>
</evidence>
<gene>
    <name evidence="8" type="ORF">D9O36_11615</name>
</gene>
<dbReference type="InterPro" id="IPR000933">
    <property type="entry name" value="Glyco_hydro_29"/>
</dbReference>
<dbReference type="InterPro" id="IPR017853">
    <property type="entry name" value="GH"/>
</dbReference>
<dbReference type="GO" id="GO:0005764">
    <property type="term" value="C:lysosome"/>
    <property type="evidence" value="ECO:0007669"/>
    <property type="project" value="TreeGrafter"/>
</dbReference>
<evidence type="ECO:0000256" key="6">
    <source>
        <dbReference type="ARBA" id="ARBA00023295"/>
    </source>
</evidence>
<dbReference type="SMART" id="SM00812">
    <property type="entry name" value="Alpha_L_fucos"/>
    <property type="match status" value="1"/>
</dbReference>
<organism evidence="8 9">
    <name type="scientific">Zobellia amurskyensis</name>
    <dbReference type="NCBI Taxonomy" id="248905"/>
    <lineage>
        <taxon>Bacteria</taxon>
        <taxon>Pseudomonadati</taxon>
        <taxon>Bacteroidota</taxon>
        <taxon>Flavobacteriia</taxon>
        <taxon>Flavobacteriales</taxon>
        <taxon>Flavobacteriaceae</taxon>
        <taxon>Zobellia</taxon>
    </lineage>
</organism>
<evidence type="ECO:0000256" key="1">
    <source>
        <dbReference type="ARBA" id="ARBA00004071"/>
    </source>
</evidence>
<dbReference type="Pfam" id="PF01120">
    <property type="entry name" value="Alpha_L_fucos"/>
    <property type="match status" value="1"/>
</dbReference>
<dbReference type="PANTHER" id="PTHR10030">
    <property type="entry name" value="ALPHA-L-FUCOSIDASE"/>
    <property type="match status" value="1"/>
</dbReference>
<protein>
    <recommendedName>
        <fullName evidence="3">alpha-L-fucosidase</fullName>
        <ecNumber evidence="3">3.2.1.51</ecNumber>
    </recommendedName>
</protein>
<comment type="similarity">
    <text evidence="2">Belongs to the glycosyl hydrolase 29 family.</text>
</comment>
<evidence type="ECO:0000259" key="7">
    <source>
        <dbReference type="Pfam" id="PF01120"/>
    </source>
</evidence>
<feature type="domain" description="Glycoside hydrolase family 29 N-terminal" evidence="7">
    <location>
        <begin position="55"/>
        <end position="361"/>
    </location>
</feature>